<sequence length="180" mass="19645">MKVARDDYLEAYALGTEDIVDAPNSIEHIEQRHASGVWVRIRIDESAEERERVAMAVFGALTHTKGAAEFIAKRTETATGQPTLIACLPNDTIRAVADEIDENESIPIVLVYPDPVNMRDVLWMSGLTRTSSMGQYAQSLDESGLTPDSTIEEMMVASGVTPEALLRGETTSSRPILVPA</sequence>
<evidence type="ECO:0000313" key="2">
    <source>
        <dbReference type="Proteomes" id="UP000239874"/>
    </source>
</evidence>
<proteinExistence type="predicted"/>
<evidence type="ECO:0000313" key="1">
    <source>
        <dbReference type="EMBL" id="PPJ31898.1"/>
    </source>
</evidence>
<protein>
    <submittedName>
        <fullName evidence="1">Uncharacterized protein</fullName>
    </submittedName>
</protein>
<dbReference type="Proteomes" id="UP000239874">
    <property type="component" value="Unassembled WGS sequence"/>
</dbReference>
<organism evidence="1 2">
    <name type="scientific">Nocardia nova</name>
    <dbReference type="NCBI Taxonomy" id="37330"/>
    <lineage>
        <taxon>Bacteria</taxon>
        <taxon>Bacillati</taxon>
        <taxon>Actinomycetota</taxon>
        <taxon>Actinomycetes</taxon>
        <taxon>Mycobacteriales</taxon>
        <taxon>Nocardiaceae</taxon>
        <taxon>Nocardia</taxon>
    </lineage>
</organism>
<reference evidence="1 2" key="1">
    <citation type="submission" date="2018-02" db="EMBL/GenBank/DDBJ databases">
        <title>8 Nocardia nova and 1 Nocardia cyriacigeorgica strain used for evolution to TMP-SMX.</title>
        <authorList>
            <person name="Mehta H."/>
            <person name="Weng J."/>
            <person name="Shamoo Y."/>
        </authorList>
    </citation>
    <scope>NUCLEOTIDE SEQUENCE [LARGE SCALE GENOMIC DNA]</scope>
    <source>
        <strain evidence="1 2">MDA3139</strain>
    </source>
</reference>
<accession>A0A2S6ACT3</accession>
<comment type="caution">
    <text evidence="1">The sequence shown here is derived from an EMBL/GenBank/DDBJ whole genome shotgun (WGS) entry which is preliminary data.</text>
</comment>
<name>A0A2S6ACT3_9NOCA</name>
<gene>
    <name evidence="1" type="ORF">C5E45_32935</name>
</gene>
<dbReference type="AlphaFoldDB" id="A0A2S6ACT3"/>
<dbReference type="EMBL" id="PSZC01000039">
    <property type="protein sequence ID" value="PPJ31898.1"/>
    <property type="molecule type" value="Genomic_DNA"/>
</dbReference>